<evidence type="ECO:0000313" key="8">
    <source>
        <dbReference type="EMBL" id="CAG9611682.1"/>
    </source>
</evidence>
<feature type="transmembrane region" description="Helical" evidence="7">
    <location>
        <begin position="12"/>
        <end position="30"/>
    </location>
</feature>
<evidence type="ECO:0000256" key="5">
    <source>
        <dbReference type="ARBA" id="ARBA00023136"/>
    </source>
</evidence>
<dbReference type="PRINTS" id="PR00176">
    <property type="entry name" value="NANEUSMPORT"/>
</dbReference>
<comment type="caution">
    <text evidence="8">The sequence shown here is derived from an EMBL/GenBank/DDBJ whole genome shotgun (WGS) entry which is preliminary data.</text>
</comment>
<feature type="transmembrane region" description="Helical" evidence="7">
    <location>
        <begin position="216"/>
        <end position="239"/>
    </location>
</feature>
<feature type="transmembrane region" description="Helical" evidence="7">
    <location>
        <begin position="85"/>
        <end position="117"/>
    </location>
</feature>
<evidence type="ECO:0000256" key="7">
    <source>
        <dbReference type="SAM" id="Phobius"/>
    </source>
</evidence>
<sequence length="447" mass="48773">MKETQQWTSKIGFVLAAAGAAVGLGAIWKFPYVAGNSGGGAFFLVFLFMTVFIGLPLLVAEFVIGRSTQKEAVTAYKVLVPNNKLYPWIGRMGVVTCFCVLAFYSVVGGWILLYLFYSVTGGLWGDAVDYAKLFGETISNPVSAIGAQFLFMLCTIFIVSKGVEKGIEKASKYMMPLLFVLFLAIIVRSLTLDGAWEGVKFFLKPDFSKLTAKTILYAMGQSFFSLTVGASVMVTYSSYLKKEEHLAKSAISITSLTVFITVLAGLAIFPAIFALGVSPTEGPGLLFVVLPAVFGTIPFGHFFFILFLILFFFATLTSAISMLEIVVASVAKEDEKKRPSASLLIGLLIFVVGIPAALSFGIMSDVKLFGKTVFDLLDFSVSNVLLPLGVLAISLFVPNKMKKELLIQELEVKDTRGKILFNVWFFLLRYVIPITVLLVFLNVIGVL</sequence>
<reference evidence="8 9" key="1">
    <citation type="submission" date="2021-10" db="EMBL/GenBank/DDBJ databases">
        <authorList>
            <person name="Criscuolo A."/>
        </authorList>
    </citation>
    <scope>NUCLEOTIDE SEQUENCE [LARGE SCALE GENOMIC DNA]</scope>
    <source>
        <strain evidence="9">CIP 111899</strain>
    </source>
</reference>
<feature type="transmembrane region" description="Helical" evidence="7">
    <location>
        <begin position="376"/>
        <end position="398"/>
    </location>
</feature>
<feature type="transmembrane region" description="Helical" evidence="7">
    <location>
        <begin position="343"/>
        <end position="364"/>
    </location>
</feature>
<dbReference type="SUPFAM" id="SSF161070">
    <property type="entry name" value="SNF-like"/>
    <property type="match status" value="1"/>
</dbReference>
<evidence type="ECO:0000256" key="2">
    <source>
        <dbReference type="ARBA" id="ARBA00022448"/>
    </source>
</evidence>
<feature type="transmembrane region" description="Helical" evidence="7">
    <location>
        <begin position="251"/>
        <end position="278"/>
    </location>
</feature>
<gene>
    <name evidence="8" type="ORF">BACCIP111899_00854</name>
</gene>
<feature type="transmembrane region" description="Helical" evidence="7">
    <location>
        <begin position="419"/>
        <end position="444"/>
    </location>
</feature>
<evidence type="ECO:0000256" key="1">
    <source>
        <dbReference type="ARBA" id="ARBA00004141"/>
    </source>
</evidence>
<evidence type="ECO:0000313" key="9">
    <source>
        <dbReference type="Proteomes" id="UP000789423"/>
    </source>
</evidence>
<dbReference type="InterPro" id="IPR000175">
    <property type="entry name" value="Na/ntran_symport"/>
</dbReference>
<protein>
    <recommendedName>
        <fullName evidence="6">Transporter</fullName>
    </recommendedName>
</protein>
<organism evidence="8 9">
    <name type="scientific">Bacillus rhizoplanae</name>
    <dbReference type="NCBI Taxonomy" id="2880966"/>
    <lineage>
        <taxon>Bacteria</taxon>
        <taxon>Bacillati</taxon>
        <taxon>Bacillota</taxon>
        <taxon>Bacilli</taxon>
        <taxon>Bacillales</taxon>
        <taxon>Bacillaceae</taxon>
        <taxon>Bacillus</taxon>
    </lineage>
</organism>
<dbReference type="InterPro" id="IPR037272">
    <property type="entry name" value="SNS_sf"/>
</dbReference>
<dbReference type="CDD" id="cd10336">
    <property type="entry name" value="SLC6sbd_Tyt1-Like"/>
    <property type="match status" value="1"/>
</dbReference>
<dbReference type="PANTHER" id="PTHR42948">
    <property type="entry name" value="TRANSPORTER"/>
    <property type="match status" value="1"/>
</dbReference>
<keyword evidence="3 6" id="KW-0812">Transmembrane</keyword>
<dbReference type="EMBL" id="CAKJTI010000003">
    <property type="protein sequence ID" value="CAG9611682.1"/>
    <property type="molecule type" value="Genomic_DNA"/>
</dbReference>
<feature type="transmembrane region" description="Helical" evidence="7">
    <location>
        <begin position="42"/>
        <end position="64"/>
    </location>
</feature>
<dbReference type="PANTHER" id="PTHR42948:SF1">
    <property type="entry name" value="TRANSPORTER"/>
    <property type="match status" value="1"/>
</dbReference>
<dbReference type="RefSeq" id="WP_230573945.1">
    <property type="nucleotide sequence ID" value="NZ_CAKJTI010000003.1"/>
</dbReference>
<feature type="transmembrane region" description="Helical" evidence="7">
    <location>
        <begin position="142"/>
        <end position="163"/>
    </location>
</feature>
<dbReference type="InterPro" id="IPR047218">
    <property type="entry name" value="YocR/YhdH-like"/>
</dbReference>
<keyword evidence="5 7" id="KW-0472">Membrane</keyword>
<keyword evidence="9" id="KW-1185">Reference proteome</keyword>
<feature type="transmembrane region" description="Helical" evidence="7">
    <location>
        <begin position="175"/>
        <end position="196"/>
    </location>
</feature>
<keyword evidence="2 6" id="KW-0813">Transport</keyword>
<comment type="subcellular location">
    <subcellularLocation>
        <location evidence="1">Membrane</location>
        <topology evidence="1">Multi-pass membrane protein</topology>
    </subcellularLocation>
</comment>
<keyword evidence="6" id="KW-0769">Symport</keyword>
<dbReference type="PROSITE" id="PS00610">
    <property type="entry name" value="NA_NEUROTRAN_SYMP_1"/>
    <property type="match status" value="1"/>
</dbReference>
<feature type="transmembrane region" description="Helical" evidence="7">
    <location>
        <begin position="298"/>
        <end position="331"/>
    </location>
</feature>
<evidence type="ECO:0000256" key="3">
    <source>
        <dbReference type="ARBA" id="ARBA00022692"/>
    </source>
</evidence>
<proteinExistence type="inferred from homology"/>
<dbReference type="PROSITE" id="PS50267">
    <property type="entry name" value="NA_NEUROTRAN_SYMP_3"/>
    <property type="match status" value="1"/>
</dbReference>
<accession>A0ABN7ZSQ9</accession>
<comment type="similarity">
    <text evidence="6">Belongs to the sodium:neurotransmitter symporter (SNF) (TC 2.A.22) family.</text>
</comment>
<dbReference type="Pfam" id="PF00209">
    <property type="entry name" value="SNF"/>
    <property type="match status" value="2"/>
</dbReference>
<dbReference type="Proteomes" id="UP000789423">
    <property type="component" value="Unassembled WGS sequence"/>
</dbReference>
<evidence type="ECO:0000256" key="4">
    <source>
        <dbReference type="ARBA" id="ARBA00022989"/>
    </source>
</evidence>
<evidence type="ECO:0000256" key="6">
    <source>
        <dbReference type="RuleBase" id="RU003732"/>
    </source>
</evidence>
<keyword evidence="4 7" id="KW-1133">Transmembrane helix</keyword>
<dbReference type="NCBIfam" id="NF037979">
    <property type="entry name" value="Na_transp"/>
    <property type="match status" value="1"/>
</dbReference>
<name>A0ABN7ZSQ9_9BACI</name>